<dbReference type="Gene3D" id="1.10.287.380">
    <property type="entry name" value="Valyl-tRNA synthetase, C-terminal domain"/>
    <property type="match status" value="1"/>
</dbReference>
<evidence type="ECO:0000256" key="3">
    <source>
        <dbReference type="ARBA" id="ARBA00022840"/>
    </source>
</evidence>
<evidence type="ECO:0000313" key="7">
    <source>
        <dbReference type="Proteomes" id="UP000216998"/>
    </source>
</evidence>
<feature type="domain" description="ABC transporter" evidence="5">
    <location>
        <begin position="2"/>
        <end position="243"/>
    </location>
</feature>
<dbReference type="Pfam" id="PF16326">
    <property type="entry name" value="ABC_tran_CTD"/>
    <property type="match status" value="1"/>
</dbReference>
<dbReference type="Proteomes" id="UP000216998">
    <property type="component" value="Unassembled WGS sequence"/>
</dbReference>
<dbReference type="InterPro" id="IPR032524">
    <property type="entry name" value="ABC_tran_C"/>
</dbReference>
<dbReference type="PANTHER" id="PTHR19211:SF14">
    <property type="entry name" value="ATP-BINDING CASSETTE SUB-FAMILY F MEMBER 1"/>
    <property type="match status" value="1"/>
</dbReference>
<gene>
    <name evidence="6" type="ORF">CHU95_05870</name>
</gene>
<comment type="caution">
    <text evidence="6">The sequence shown here is derived from an EMBL/GenBank/DDBJ whole genome shotgun (WGS) entry which is preliminary data.</text>
</comment>
<evidence type="ECO:0000256" key="4">
    <source>
        <dbReference type="SAM" id="MobiDB-lite"/>
    </source>
</evidence>
<dbReference type="SUPFAM" id="SSF52540">
    <property type="entry name" value="P-loop containing nucleoside triphosphate hydrolases"/>
    <property type="match status" value="2"/>
</dbReference>
<dbReference type="GO" id="GO:0005524">
    <property type="term" value="F:ATP binding"/>
    <property type="evidence" value="ECO:0007669"/>
    <property type="project" value="UniProtKB-KW"/>
</dbReference>
<name>A0A255Z2R1_9PROT</name>
<evidence type="ECO:0000313" key="6">
    <source>
        <dbReference type="EMBL" id="OYQ35803.1"/>
    </source>
</evidence>
<keyword evidence="6" id="KW-0808">Transferase</keyword>
<organism evidence="6 7">
    <name type="scientific">Niveispirillum lacus</name>
    <dbReference type="NCBI Taxonomy" id="1981099"/>
    <lineage>
        <taxon>Bacteria</taxon>
        <taxon>Pseudomonadati</taxon>
        <taxon>Pseudomonadota</taxon>
        <taxon>Alphaproteobacteria</taxon>
        <taxon>Rhodospirillales</taxon>
        <taxon>Azospirillaceae</taxon>
        <taxon>Niveispirillum</taxon>
    </lineage>
</organism>
<dbReference type="RefSeq" id="WP_094454702.1">
    <property type="nucleotide sequence ID" value="NZ_NOXU01000024.1"/>
</dbReference>
<keyword evidence="1" id="KW-0677">Repeat</keyword>
<proteinExistence type="predicted"/>
<dbReference type="PANTHER" id="PTHR19211">
    <property type="entry name" value="ATP-BINDING TRANSPORT PROTEIN-RELATED"/>
    <property type="match status" value="1"/>
</dbReference>
<dbReference type="EMBL" id="NOXU01000024">
    <property type="protein sequence ID" value="OYQ35803.1"/>
    <property type="molecule type" value="Genomic_DNA"/>
</dbReference>
<dbReference type="OrthoDB" id="9762369at2"/>
<dbReference type="CDD" id="cd03221">
    <property type="entry name" value="ABCF_EF-3"/>
    <property type="match status" value="2"/>
</dbReference>
<evidence type="ECO:0000256" key="1">
    <source>
        <dbReference type="ARBA" id="ARBA00022737"/>
    </source>
</evidence>
<feature type="compositionally biased region" description="Basic and acidic residues" evidence="4">
    <location>
        <begin position="540"/>
        <end position="553"/>
    </location>
</feature>
<feature type="region of interest" description="Disordered" evidence="4">
    <location>
        <begin position="528"/>
        <end position="553"/>
    </location>
</feature>
<dbReference type="Pfam" id="PF12848">
    <property type="entry name" value="ABC_tran_Xtn"/>
    <property type="match status" value="1"/>
</dbReference>
<keyword evidence="7" id="KW-1185">Reference proteome</keyword>
<dbReference type="InterPro" id="IPR050611">
    <property type="entry name" value="ABCF"/>
</dbReference>
<accession>A0A255Z2R1</accession>
<dbReference type="GO" id="GO:0016887">
    <property type="term" value="F:ATP hydrolysis activity"/>
    <property type="evidence" value="ECO:0007669"/>
    <property type="project" value="InterPro"/>
</dbReference>
<dbReference type="PROSITE" id="PS00211">
    <property type="entry name" value="ABC_TRANSPORTER_1"/>
    <property type="match status" value="2"/>
</dbReference>
<keyword evidence="3" id="KW-0067">ATP-binding</keyword>
<keyword evidence="2" id="KW-0547">Nucleotide-binding</keyword>
<dbReference type="InterPro" id="IPR017871">
    <property type="entry name" value="ABC_transporter-like_CS"/>
</dbReference>
<protein>
    <submittedName>
        <fullName evidence="6">Glycosyl transferase family 1</fullName>
    </submittedName>
</protein>
<reference evidence="6 7" key="1">
    <citation type="submission" date="2017-07" db="EMBL/GenBank/DDBJ databases">
        <title>Niveispirillum cyanobacteriorum sp. nov., isolated from cyanobacterial aggregates in a eutrophic lake.</title>
        <authorList>
            <person name="Cai H."/>
        </authorList>
    </citation>
    <scope>NUCLEOTIDE SEQUENCE [LARGE SCALE GENOMIC DNA]</scope>
    <source>
        <strain evidence="7">TH1-14</strain>
    </source>
</reference>
<dbReference type="InterPro" id="IPR003593">
    <property type="entry name" value="AAA+_ATPase"/>
</dbReference>
<dbReference type="InterPro" id="IPR003439">
    <property type="entry name" value="ABC_transporter-like_ATP-bd"/>
</dbReference>
<evidence type="ECO:0000259" key="5">
    <source>
        <dbReference type="PROSITE" id="PS50893"/>
    </source>
</evidence>
<sequence>MLQITDLTYRIAGRLLLDQASVTIPAGHRVALVGRNGTGKSTLLRLIAGEVQADAGAITLPAGLKMGWVKQEAPGSEMSLIDAVLAADTERTALLVEAETATDPLRIAEIHHRLSDIQAHSAEARAARILSGLGFDAEAQRRPCSDFSGGWRMRVALAGVLFAEPDLLLLDEPTNHLDLEATLWLEEYLRNYPHTMLIVSHDRGLLNRVPTSIVHLDQLKLTAYGGNYDQFVQVRTMRMEHAKSQAAKQDAQRAHLQAFVDRFRAKASKATQAQSKLKAIERLGPRIQVIDDTPVNFNFPSPDELAPPLIRLDNVSVGYGDRVVLRKLGLRIDADDRIALLGANGNGKSTLVKLLAGRMTPMAGEMFRSSKLRVGYFAQHQSDELNLNWTALQQMQAVMPTGTLEGQARSHLGRFGFTQPKADTKIGSLSGGEKAKLLLAMMTRDAPHILMLDEPTNHLDIDSREALVEALNDYEGAVIVISHDPYLVELTADRLWLVNDGTCKPFDGDLDDYKRLLLEKSRAERAAAAGVGGGSAADKSGARDARKEERRAAAELRQQLAPLRRQIEAAEKKMASLTKRKTEIEGKLADPKLYEGPSDKVTKLQIELGAVSGDLEAVEMEWLDLSEQMETALAVGAV</sequence>
<dbReference type="Gene3D" id="3.40.50.300">
    <property type="entry name" value="P-loop containing nucleotide triphosphate hydrolases"/>
    <property type="match status" value="2"/>
</dbReference>
<dbReference type="InterPro" id="IPR032781">
    <property type="entry name" value="ABC_tran_Xtn"/>
</dbReference>
<dbReference type="Pfam" id="PF00005">
    <property type="entry name" value="ABC_tran"/>
    <property type="match status" value="2"/>
</dbReference>
<dbReference type="GO" id="GO:0016740">
    <property type="term" value="F:transferase activity"/>
    <property type="evidence" value="ECO:0007669"/>
    <property type="project" value="UniProtKB-KW"/>
</dbReference>
<feature type="domain" description="ABC transporter" evidence="5">
    <location>
        <begin position="310"/>
        <end position="525"/>
    </location>
</feature>
<dbReference type="AlphaFoldDB" id="A0A255Z2R1"/>
<evidence type="ECO:0000256" key="2">
    <source>
        <dbReference type="ARBA" id="ARBA00022741"/>
    </source>
</evidence>
<dbReference type="GO" id="GO:0003677">
    <property type="term" value="F:DNA binding"/>
    <property type="evidence" value="ECO:0007669"/>
    <property type="project" value="InterPro"/>
</dbReference>
<dbReference type="SMART" id="SM00382">
    <property type="entry name" value="AAA"/>
    <property type="match status" value="2"/>
</dbReference>
<dbReference type="PROSITE" id="PS50893">
    <property type="entry name" value="ABC_TRANSPORTER_2"/>
    <property type="match status" value="2"/>
</dbReference>
<dbReference type="FunFam" id="3.40.50.300:FF:000011">
    <property type="entry name" value="Putative ABC transporter ATP-binding component"/>
    <property type="match status" value="1"/>
</dbReference>
<dbReference type="InterPro" id="IPR037118">
    <property type="entry name" value="Val-tRNA_synth_C_sf"/>
</dbReference>
<dbReference type="FunFam" id="3.40.50.300:FF:001092">
    <property type="entry name" value="ATP-binding cassette sub-family F member 2"/>
    <property type="match status" value="1"/>
</dbReference>
<dbReference type="InterPro" id="IPR027417">
    <property type="entry name" value="P-loop_NTPase"/>
</dbReference>